<keyword evidence="4" id="KW-0813">Transport</keyword>
<dbReference type="Pfam" id="PF04652">
    <property type="entry name" value="Vta1"/>
    <property type="match status" value="1"/>
</dbReference>
<dbReference type="GO" id="GO:0005771">
    <property type="term" value="C:multivesicular body"/>
    <property type="evidence" value="ECO:0007669"/>
    <property type="project" value="TreeGrafter"/>
</dbReference>
<evidence type="ECO:0000256" key="3">
    <source>
        <dbReference type="ARBA" id="ARBA00007895"/>
    </source>
</evidence>
<comment type="similarity">
    <text evidence="3">Belongs to the VTA1 family.</text>
</comment>
<keyword evidence="6" id="KW-0967">Endosome</keyword>
<evidence type="ECO:0000256" key="6">
    <source>
        <dbReference type="ARBA" id="ARBA00022753"/>
    </source>
</evidence>
<evidence type="ECO:0000256" key="1">
    <source>
        <dbReference type="ARBA" id="ARBA00004481"/>
    </source>
</evidence>
<dbReference type="PANTHER" id="PTHR46009:SF1">
    <property type="entry name" value="VACUOLAR PROTEIN SORTING-ASSOCIATED PROTEIN VTA1 HOMOLOG"/>
    <property type="match status" value="1"/>
</dbReference>
<reference evidence="11 12" key="1">
    <citation type="journal article" date="2018" name="BMC Genomics">
        <title>Comparative genome analyses reveal sequence features reflecting distinct modes of host-adaptation between dicot and monocot powdery mildew.</title>
        <authorList>
            <person name="Wu Y."/>
            <person name="Ma X."/>
            <person name="Pan Z."/>
            <person name="Kale S.D."/>
            <person name="Song Y."/>
            <person name="King H."/>
            <person name="Zhang Q."/>
            <person name="Presley C."/>
            <person name="Deng X."/>
            <person name="Wei C.I."/>
            <person name="Xiao S."/>
        </authorList>
    </citation>
    <scope>NUCLEOTIDE SEQUENCE [LARGE SCALE GENOMIC DNA]</scope>
    <source>
        <strain evidence="11">UCSC1</strain>
    </source>
</reference>
<comment type="caution">
    <text evidence="11">The sequence shown here is derived from an EMBL/GenBank/DDBJ whole genome shotgun (WGS) entry which is preliminary data.</text>
</comment>
<feature type="domain" description="Vta1/callose synthase N-terminal" evidence="9">
    <location>
        <begin position="16"/>
        <end position="160"/>
    </location>
</feature>
<evidence type="ECO:0000256" key="8">
    <source>
        <dbReference type="ARBA" id="ARBA00023136"/>
    </source>
</evidence>
<dbReference type="EMBL" id="MCBR01013815">
    <property type="protein sequence ID" value="RKF63602.1"/>
    <property type="molecule type" value="Genomic_DNA"/>
</dbReference>
<organism evidence="11 12">
    <name type="scientific">Golovinomyces cichoracearum</name>
    <dbReference type="NCBI Taxonomy" id="62708"/>
    <lineage>
        <taxon>Eukaryota</taxon>
        <taxon>Fungi</taxon>
        <taxon>Dikarya</taxon>
        <taxon>Ascomycota</taxon>
        <taxon>Pezizomycotina</taxon>
        <taxon>Leotiomycetes</taxon>
        <taxon>Erysiphales</taxon>
        <taxon>Erysiphaceae</taxon>
        <taxon>Golovinomyces</taxon>
    </lineage>
</organism>
<keyword evidence="8" id="KW-0472">Membrane</keyword>
<feature type="domain" description="Vta1 C-terminal" evidence="10">
    <location>
        <begin position="390"/>
        <end position="424"/>
    </location>
</feature>
<proteinExistence type="inferred from homology"/>
<dbReference type="Gene3D" id="1.25.40.270">
    <property type="entry name" value="Vacuolar protein sorting-associated protein vta1"/>
    <property type="match status" value="1"/>
</dbReference>
<dbReference type="PANTHER" id="PTHR46009">
    <property type="entry name" value="VACUOLAR PROTEIN SORTING-ASSOCIATED PROTEIN VTA1 HOMOLOG"/>
    <property type="match status" value="1"/>
</dbReference>
<gene>
    <name evidence="11" type="ORF">GcC1_138019</name>
</gene>
<dbReference type="AlphaFoldDB" id="A0A420I1N1"/>
<evidence type="ECO:0000256" key="2">
    <source>
        <dbReference type="ARBA" id="ARBA00004496"/>
    </source>
</evidence>
<keyword evidence="7" id="KW-0653">Protein transport</keyword>
<evidence type="ECO:0008006" key="13">
    <source>
        <dbReference type="Google" id="ProtNLM"/>
    </source>
</evidence>
<sequence length="427" mass="47472">MKPPPTIPSKLKSADLTRFINRAAQLETVKPVVAYWCEYWIVNQILAKDLHNGDPETYQFTTVLMDKLEQMQIKAENPTNDAILDDIAGQIYIEQFAVETFQRAEKALKANKATKQTASTFQAAATFFELINIWSTPDAETAARIKYAKWNAVRILRAISEGKDPNISNPKQDIDNLSTFPKLDSIDERINDFKDTTNLRLPTIEDASKATNELNNEILQASIISSAQKLLPENSTNVSGETLSISDNQREVPVKAISTTLDNMNVLNNISKNIGESPEVSTFNPESSEQSHGAASLKTPFDVGITQLSSTQNIPHLSGNFESFPPPTLSDREAVQFQNLDHKSSHLLCTQQSSAPVNSFQSLDQQHNKSAIKEDLELKSPYSLRTDDISIAKAQKHARWAISALNFEDADTAVRELREALKTLGID</sequence>
<evidence type="ECO:0000256" key="5">
    <source>
        <dbReference type="ARBA" id="ARBA00022490"/>
    </source>
</evidence>
<dbReference type="Gene3D" id="1.20.5.420">
    <property type="entry name" value="Immunoglobulin FC, subunit C"/>
    <property type="match status" value="1"/>
</dbReference>
<dbReference type="Pfam" id="PF18097">
    <property type="entry name" value="Vta1_C"/>
    <property type="match status" value="1"/>
</dbReference>
<evidence type="ECO:0000256" key="4">
    <source>
        <dbReference type="ARBA" id="ARBA00022448"/>
    </source>
</evidence>
<comment type="subcellular location">
    <subcellularLocation>
        <location evidence="2">Cytoplasm</location>
    </subcellularLocation>
    <subcellularLocation>
        <location evidence="1">Endosome membrane</location>
        <topology evidence="1">Peripheral membrane protein</topology>
    </subcellularLocation>
</comment>
<dbReference type="InterPro" id="IPR023175">
    <property type="entry name" value="Vta1/CALS_N_sf"/>
</dbReference>
<protein>
    <recommendedName>
        <fullName evidence="13">Vacuolar protein sorting-associated protein vts1</fullName>
    </recommendedName>
</protein>
<dbReference type="InterPro" id="IPR044538">
    <property type="entry name" value="Vta1-like"/>
</dbReference>
<dbReference type="GO" id="GO:0010008">
    <property type="term" value="C:endosome membrane"/>
    <property type="evidence" value="ECO:0007669"/>
    <property type="project" value="UniProtKB-SubCell"/>
</dbReference>
<keyword evidence="5" id="KW-0963">Cytoplasm</keyword>
<evidence type="ECO:0000256" key="7">
    <source>
        <dbReference type="ARBA" id="ARBA00022927"/>
    </source>
</evidence>
<dbReference type="InterPro" id="IPR041212">
    <property type="entry name" value="Vta1_C"/>
</dbReference>
<dbReference type="InterPro" id="IPR039431">
    <property type="entry name" value="Vta1/CALS_N"/>
</dbReference>
<evidence type="ECO:0000313" key="11">
    <source>
        <dbReference type="EMBL" id="RKF63602.1"/>
    </source>
</evidence>
<evidence type="ECO:0000259" key="9">
    <source>
        <dbReference type="Pfam" id="PF04652"/>
    </source>
</evidence>
<dbReference type="Proteomes" id="UP000285405">
    <property type="component" value="Unassembled WGS sequence"/>
</dbReference>
<dbReference type="GO" id="GO:0015031">
    <property type="term" value="P:protein transport"/>
    <property type="evidence" value="ECO:0007669"/>
    <property type="project" value="UniProtKB-KW"/>
</dbReference>
<name>A0A420I1N1_9PEZI</name>
<evidence type="ECO:0000313" key="12">
    <source>
        <dbReference type="Proteomes" id="UP000285405"/>
    </source>
</evidence>
<dbReference type="OrthoDB" id="391137at2759"/>
<evidence type="ECO:0000259" key="10">
    <source>
        <dbReference type="Pfam" id="PF18097"/>
    </source>
</evidence>
<dbReference type="GO" id="GO:0032511">
    <property type="term" value="P:late endosome to vacuole transport via multivesicular body sorting pathway"/>
    <property type="evidence" value="ECO:0007669"/>
    <property type="project" value="InterPro"/>
</dbReference>
<accession>A0A420I1N1</accession>